<organism evidence="2 3">
    <name type="scientific">Paenibacillus lacisoli</name>
    <dbReference type="NCBI Taxonomy" id="3064525"/>
    <lineage>
        <taxon>Bacteria</taxon>
        <taxon>Bacillati</taxon>
        <taxon>Bacillota</taxon>
        <taxon>Bacilli</taxon>
        <taxon>Bacillales</taxon>
        <taxon>Paenibacillaceae</taxon>
        <taxon>Paenibacillus</taxon>
    </lineage>
</organism>
<dbReference type="PANTHER" id="PTHR43031:SF17">
    <property type="entry name" value="SULFURTRANSFERASE YTWF-RELATED"/>
    <property type="match status" value="1"/>
</dbReference>
<evidence type="ECO:0000259" key="1">
    <source>
        <dbReference type="PROSITE" id="PS50206"/>
    </source>
</evidence>
<dbReference type="RefSeq" id="WP_305025179.1">
    <property type="nucleotide sequence ID" value="NZ_JAUQTB010000011.1"/>
</dbReference>
<protein>
    <submittedName>
        <fullName evidence="2">Rhodanese-like domain-containing protein</fullName>
    </submittedName>
</protein>
<feature type="domain" description="Rhodanese" evidence="1">
    <location>
        <begin position="20"/>
        <end position="104"/>
    </location>
</feature>
<dbReference type="SMART" id="SM00450">
    <property type="entry name" value="RHOD"/>
    <property type="match status" value="1"/>
</dbReference>
<accession>A0ABT9CHA3</accession>
<gene>
    <name evidence="2" type="ORF">Q5741_16215</name>
</gene>
<reference evidence="2 3" key="1">
    <citation type="submission" date="2023-07" db="EMBL/GenBank/DDBJ databases">
        <title>Paenibacillus sp. JX-17 nov. isolated from soil.</title>
        <authorList>
            <person name="Wan Y."/>
            <person name="Liu B."/>
        </authorList>
    </citation>
    <scope>NUCLEOTIDE SEQUENCE [LARGE SCALE GENOMIC DNA]</scope>
    <source>
        <strain evidence="2 3">JX-17</strain>
    </source>
</reference>
<dbReference type="PROSITE" id="PS50206">
    <property type="entry name" value="RHODANESE_3"/>
    <property type="match status" value="1"/>
</dbReference>
<name>A0ABT9CHA3_9BACL</name>
<dbReference type="PANTHER" id="PTHR43031">
    <property type="entry name" value="FAD-DEPENDENT OXIDOREDUCTASE"/>
    <property type="match status" value="1"/>
</dbReference>
<sequence>MAFKIPKEMTPQELDSRLKQGEKLLMLDVREPVEWMEGHVPGALHIPLGALSERHQELDPQREIIVMCRSGSRSGLACELLHERGYRVVNMEGGLSAWTGQLTRET</sequence>
<proteinExistence type="predicted"/>
<dbReference type="InterPro" id="IPR036873">
    <property type="entry name" value="Rhodanese-like_dom_sf"/>
</dbReference>
<dbReference type="EMBL" id="JAUQTB010000011">
    <property type="protein sequence ID" value="MDO7907958.1"/>
    <property type="molecule type" value="Genomic_DNA"/>
</dbReference>
<comment type="caution">
    <text evidence="2">The sequence shown here is derived from an EMBL/GenBank/DDBJ whole genome shotgun (WGS) entry which is preliminary data.</text>
</comment>
<dbReference type="Proteomes" id="UP001240171">
    <property type="component" value="Unassembled WGS sequence"/>
</dbReference>
<dbReference type="CDD" id="cd00158">
    <property type="entry name" value="RHOD"/>
    <property type="match status" value="1"/>
</dbReference>
<dbReference type="SUPFAM" id="SSF52821">
    <property type="entry name" value="Rhodanese/Cell cycle control phosphatase"/>
    <property type="match status" value="1"/>
</dbReference>
<dbReference type="InterPro" id="IPR001763">
    <property type="entry name" value="Rhodanese-like_dom"/>
</dbReference>
<dbReference type="InterPro" id="IPR050229">
    <property type="entry name" value="GlpE_sulfurtransferase"/>
</dbReference>
<evidence type="ECO:0000313" key="2">
    <source>
        <dbReference type="EMBL" id="MDO7907958.1"/>
    </source>
</evidence>
<keyword evidence="3" id="KW-1185">Reference proteome</keyword>
<dbReference type="Pfam" id="PF00581">
    <property type="entry name" value="Rhodanese"/>
    <property type="match status" value="1"/>
</dbReference>
<evidence type="ECO:0000313" key="3">
    <source>
        <dbReference type="Proteomes" id="UP001240171"/>
    </source>
</evidence>
<dbReference type="Gene3D" id="3.40.250.10">
    <property type="entry name" value="Rhodanese-like domain"/>
    <property type="match status" value="1"/>
</dbReference>